<sequence>MSKNKACCCAEAVRNHLPLHRPTVRTHGPAHLWLSAARPGLVLHRAAGIVPTSRTIDIATPSHSISISSMLLHLGTRSIADTGVIMSSFHHITTHILARQVCSTLKASETLVRRTFAYPV</sequence>
<evidence type="ECO:0000313" key="2">
    <source>
        <dbReference type="Proteomes" id="UP000325008"/>
    </source>
</evidence>
<reference evidence="1" key="1">
    <citation type="submission" date="2018-03" db="EMBL/GenBank/DDBJ databases">
        <authorList>
            <person name="Guldener U."/>
        </authorList>
    </citation>
    <scope>NUCLEOTIDE SEQUENCE [LARGE SCALE GENOMIC DNA]</scope>
    <source>
        <strain evidence="1">ATCC34888</strain>
    </source>
</reference>
<evidence type="ECO:0000313" key="1">
    <source>
        <dbReference type="EMBL" id="SPO45838.1"/>
    </source>
</evidence>
<dbReference type="AlphaFoldDB" id="A0A5C3FN63"/>
<organism evidence="1 2">
    <name type="scientific">Pseudozyma antarctica</name>
    <name type="common">Yeast</name>
    <name type="synonym">Candida antarctica</name>
    <dbReference type="NCBI Taxonomy" id="84753"/>
    <lineage>
        <taxon>Eukaryota</taxon>
        <taxon>Fungi</taxon>
        <taxon>Dikarya</taxon>
        <taxon>Basidiomycota</taxon>
        <taxon>Ustilaginomycotina</taxon>
        <taxon>Ustilaginomycetes</taxon>
        <taxon>Ustilaginales</taxon>
        <taxon>Ustilaginaceae</taxon>
        <taxon>Moesziomyces</taxon>
    </lineage>
</organism>
<dbReference type="Proteomes" id="UP000325008">
    <property type="component" value="Unassembled WGS sequence"/>
</dbReference>
<proteinExistence type="predicted"/>
<dbReference type="EMBL" id="OOIQ01000007">
    <property type="protein sequence ID" value="SPO45838.1"/>
    <property type="molecule type" value="Genomic_DNA"/>
</dbReference>
<comment type="caution">
    <text evidence="1">The sequence shown here is derived from an EMBL/GenBank/DDBJ whole genome shotgun (WGS) entry which is preliminary data.</text>
</comment>
<accession>A0A5C3FN63</accession>
<protein>
    <submittedName>
        <fullName evidence="1">Uncharacterized protein</fullName>
    </submittedName>
</protein>
<name>A0A5C3FN63_PSEA2</name>
<keyword evidence="2" id="KW-1185">Reference proteome</keyword>
<gene>
    <name evidence="1" type="ORF">PSANT_03524</name>
</gene>